<dbReference type="STRING" id="45351.A7S7A6"/>
<feature type="compositionally biased region" description="Low complexity" evidence="1">
    <location>
        <begin position="236"/>
        <end position="259"/>
    </location>
</feature>
<organism evidence="2 3">
    <name type="scientific">Nematostella vectensis</name>
    <name type="common">Starlet sea anemone</name>
    <dbReference type="NCBI Taxonomy" id="45351"/>
    <lineage>
        <taxon>Eukaryota</taxon>
        <taxon>Metazoa</taxon>
        <taxon>Cnidaria</taxon>
        <taxon>Anthozoa</taxon>
        <taxon>Hexacorallia</taxon>
        <taxon>Actiniaria</taxon>
        <taxon>Edwardsiidae</taxon>
        <taxon>Nematostella</taxon>
    </lineage>
</organism>
<gene>
    <name evidence="2" type="ORF">NEMVEDRAFT_v1g243347</name>
</gene>
<reference evidence="2 3" key="1">
    <citation type="journal article" date="2007" name="Science">
        <title>Sea anemone genome reveals ancestral eumetazoan gene repertoire and genomic organization.</title>
        <authorList>
            <person name="Putnam N.H."/>
            <person name="Srivastava M."/>
            <person name="Hellsten U."/>
            <person name="Dirks B."/>
            <person name="Chapman J."/>
            <person name="Salamov A."/>
            <person name="Terry A."/>
            <person name="Shapiro H."/>
            <person name="Lindquist E."/>
            <person name="Kapitonov V.V."/>
            <person name="Jurka J."/>
            <person name="Genikhovich G."/>
            <person name="Grigoriev I.V."/>
            <person name="Lucas S.M."/>
            <person name="Steele R.E."/>
            <person name="Finnerty J.R."/>
            <person name="Technau U."/>
            <person name="Martindale M.Q."/>
            <person name="Rokhsar D.S."/>
        </authorList>
    </citation>
    <scope>NUCLEOTIDE SEQUENCE [LARGE SCALE GENOMIC DNA]</scope>
    <source>
        <strain evidence="3">CH2 X CH6</strain>
    </source>
</reference>
<feature type="non-terminal residue" evidence="2">
    <location>
        <position position="279"/>
    </location>
</feature>
<feature type="compositionally biased region" description="Basic and acidic residues" evidence="1">
    <location>
        <begin position="260"/>
        <end position="273"/>
    </location>
</feature>
<evidence type="ECO:0000313" key="3">
    <source>
        <dbReference type="Proteomes" id="UP000001593"/>
    </source>
</evidence>
<dbReference type="EMBL" id="DS469592">
    <property type="protein sequence ID" value="EDO40358.1"/>
    <property type="molecule type" value="Genomic_DNA"/>
</dbReference>
<keyword evidence="3" id="KW-1185">Reference proteome</keyword>
<evidence type="ECO:0000256" key="1">
    <source>
        <dbReference type="SAM" id="MobiDB-lite"/>
    </source>
</evidence>
<dbReference type="AlphaFoldDB" id="A7S7A6"/>
<accession>A7S7A6</accession>
<dbReference type="InParanoid" id="A7S7A6"/>
<dbReference type="Proteomes" id="UP000001593">
    <property type="component" value="Unassembled WGS sequence"/>
</dbReference>
<evidence type="ECO:0000313" key="2">
    <source>
        <dbReference type="EMBL" id="EDO40358.1"/>
    </source>
</evidence>
<protein>
    <submittedName>
        <fullName evidence="2">Uncharacterized protein</fullName>
    </submittedName>
</protein>
<sequence length="279" mass="30587">MLRVVGALKVDVCLKCSQRALQQQVKKQLMSRYGSGRPYHRYYLHTVLQMNKRNVMHLRTLQPKSQLLMTKLLINKSLYGQRAITTHIIKTVVRLARVRYLVLGTAGAGAVAGKMAYNSLRDRWEQFRETLPDLTWITDVLPGDQFGSSLSNYWAEGKTSLGNMTDGAKNSLDNLLASGKTSLGNMTDGAKNSLDSLLASGQTSLGNITDGAKEFLDSLLASEASPPVLTAAMPRGDPSTDSSTEESSSSSTSKGPTKSSMDKMHERLEKSQDELIDLQ</sequence>
<name>A7S7A6_NEMVE</name>
<feature type="region of interest" description="Disordered" evidence="1">
    <location>
        <begin position="229"/>
        <end position="279"/>
    </location>
</feature>
<proteinExistence type="predicted"/>
<dbReference type="HOGENOM" id="CLU_999562_0_0_1"/>